<gene>
    <name evidence="4" type="ORF">SAMN04487988_101118</name>
</gene>
<keyword evidence="5" id="KW-1185">Reference proteome</keyword>
<dbReference type="InterPro" id="IPR017850">
    <property type="entry name" value="Alkaline_phosphatase_core_sf"/>
</dbReference>
<evidence type="ECO:0000256" key="1">
    <source>
        <dbReference type="ARBA" id="ARBA00008779"/>
    </source>
</evidence>
<dbReference type="PANTHER" id="PTHR42693:SF53">
    <property type="entry name" value="ENDO-4-O-SULFATASE"/>
    <property type="match status" value="1"/>
</dbReference>
<protein>
    <submittedName>
        <fullName evidence="4">Arylsulfatase A</fullName>
    </submittedName>
</protein>
<evidence type="ECO:0000259" key="3">
    <source>
        <dbReference type="Pfam" id="PF00884"/>
    </source>
</evidence>
<evidence type="ECO:0000313" key="4">
    <source>
        <dbReference type="EMBL" id="SFG02988.1"/>
    </source>
</evidence>
<name>A0A1I2NHB1_9BACT</name>
<feature type="domain" description="Sulfatase N-terminal" evidence="3">
    <location>
        <begin position="98"/>
        <end position="442"/>
    </location>
</feature>
<dbReference type="PANTHER" id="PTHR42693">
    <property type="entry name" value="ARYLSULFATASE FAMILY MEMBER"/>
    <property type="match status" value="1"/>
</dbReference>
<dbReference type="GO" id="GO:0004065">
    <property type="term" value="F:arylsulfatase activity"/>
    <property type="evidence" value="ECO:0007669"/>
    <property type="project" value="TreeGrafter"/>
</dbReference>
<dbReference type="InterPro" id="IPR000917">
    <property type="entry name" value="Sulfatase_N"/>
</dbReference>
<dbReference type="AlphaFoldDB" id="A0A1I2NHB1"/>
<keyword evidence="2" id="KW-0378">Hydrolase</keyword>
<sequence length="550" mass="62328">MYIRFLTSKNCARTKMRVEVQFKQTSPASRGWVIGHRSPVLSKVEASSRLSKENMATGIIADNQFLYLMSRSILALILGFLFSCDPKPDSKTEAQSKPNVIFILADDLGYGDVGFMGNQIIETPNIDRLAEESLVFTQHYSGNTVCAPSRSAWITGLHTGHTPIRGNKEVQPEGQYPMPDTLMTIPKLMKQAGYVTGGFGKWGLGFIGTSGDPMSQGFDQFYGYNCQRYAHRYYPGHIWDNDQKVELPENGWENKVTYAPDLIHQQSLEFMEENRDNPFFLFLPIIMPHAELAAPEDEIFEKYRQKIGEEKPHIGGKAADYGPDMNIGAYQSQPYPRATHAAMVERIDRYVGEVIAKLEELGVRENTLIFFASDNGPHREGGHDPDFFDSNGLYRGYKRDLYEGGIRTYLIANWPGVIDGGRESDHSSAFWDMLPTLAELTGQEPPKTDGVSFLPTLMNQEEQKKHEYLYWEFHELGGRQAIRQGDWKLVKLNVKNPGETKVELYNIAEDPGEERDLAVDFPEKVEELVSLIEEAHQPNSIFPLFESEKE</sequence>
<evidence type="ECO:0000313" key="5">
    <source>
        <dbReference type="Proteomes" id="UP000199642"/>
    </source>
</evidence>
<reference evidence="5" key="1">
    <citation type="submission" date="2016-10" db="EMBL/GenBank/DDBJ databases">
        <authorList>
            <person name="Varghese N."/>
            <person name="Submissions S."/>
        </authorList>
    </citation>
    <scope>NUCLEOTIDE SEQUENCE [LARGE SCALE GENOMIC DNA]</scope>
    <source>
        <strain evidence="5">DSM 19315</strain>
    </source>
</reference>
<dbReference type="Gene3D" id="3.30.1120.10">
    <property type="match status" value="1"/>
</dbReference>
<organism evidence="4 5">
    <name type="scientific">Algoriphagus hitonicola</name>
    <dbReference type="NCBI Taxonomy" id="435880"/>
    <lineage>
        <taxon>Bacteria</taxon>
        <taxon>Pseudomonadati</taxon>
        <taxon>Bacteroidota</taxon>
        <taxon>Cytophagia</taxon>
        <taxon>Cytophagales</taxon>
        <taxon>Cyclobacteriaceae</taxon>
        <taxon>Algoriphagus</taxon>
    </lineage>
</organism>
<dbReference type="EMBL" id="FOPC01000001">
    <property type="protein sequence ID" value="SFG02988.1"/>
    <property type="molecule type" value="Genomic_DNA"/>
</dbReference>
<dbReference type="SUPFAM" id="SSF53649">
    <property type="entry name" value="Alkaline phosphatase-like"/>
    <property type="match status" value="1"/>
</dbReference>
<dbReference type="InterPro" id="IPR050738">
    <property type="entry name" value="Sulfatase"/>
</dbReference>
<evidence type="ECO:0000256" key="2">
    <source>
        <dbReference type="ARBA" id="ARBA00022801"/>
    </source>
</evidence>
<dbReference type="CDD" id="cd16145">
    <property type="entry name" value="ARS_like"/>
    <property type="match status" value="1"/>
</dbReference>
<dbReference type="Proteomes" id="UP000199642">
    <property type="component" value="Unassembled WGS sequence"/>
</dbReference>
<dbReference type="STRING" id="435880.SAMN04487988_101118"/>
<dbReference type="Pfam" id="PF00884">
    <property type="entry name" value="Sulfatase"/>
    <property type="match status" value="1"/>
</dbReference>
<accession>A0A1I2NHB1</accession>
<dbReference type="Gene3D" id="3.40.720.10">
    <property type="entry name" value="Alkaline Phosphatase, subunit A"/>
    <property type="match status" value="1"/>
</dbReference>
<comment type="similarity">
    <text evidence="1">Belongs to the sulfatase family.</text>
</comment>
<dbReference type="RefSeq" id="WP_317042363.1">
    <property type="nucleotide sequence ID" value="NZ_FOPC01000001.1"/>
</dbReference>
<proteinExistence type="inferred from homology"/>